<keyword evidence="3" id="KW-0813">Transport</keyword>
<reference evidence="7" key="1">
    <citation type="submission" date="2022-10" db="EMBL/GenBank/DDBJ databases">
        <title>Characterization and whole genome sequencing of a new Roseateles species, isolated from fresh water.</title>
        <authorList>
            <person name="Guliayeva D.Y."/>
            <person name="Akhremchuk A.E."/>
            <person name="Sikolenko M.A."/>
            <person name="Valentovich L.N."/>
            <person name="Sidarenka A.V."/>
        </authorList>
    </citation>
    <scope>NUCLEOTIDE SEQUENCE</scope>
    <source>
        <strain evidence="7">BIM B-1768</strain>
    </source>
</reference>
<evidence type="ECO:0000259" key="6">
    <source>
        <dbReference type="Pfam" id="PF00496"/>
    </source>
</evidence>
<gene>
    <name evidence="7" type="ORF">N4261_25265</name>
</gene>
<dbReference type="InterPro" id="IPR000914">
    <property type="entry name" value="SBP_5_dom"/>
</dbReference>
<dbReference type="EMBL" id="CP104562">
    <property type="protein sequence ID" value="UXH78219.1"/>
    <property type="molecule type" value="Genomic_DNA"/>
</dbReference>
<evidence type="ECO:0000256" key="2">
    <source>
        <dbReference type="ARBA" id="ARBA00005695"/>
    </source>
</evidence>
<keyword evidence="4 5" id="KW-0732">Signal</keyword>
<sequence>MRRTPAQQRAAGWARLRTLAATVAATLTLVPLFPARAADGAAQSPTPTAAAPKVLRYAIRAAETGFDPAQVTDLYSRNITAGIFDAPLRFSYLARPYRLEPAVTDGMPEVLDDAKRFVFRLKQGIYFADDPAFKGKRRELTAQDLIYSIKRHYDPRIKSGHLYRFEGAKILGLSDVRAEALKNKTPFDYDRPVEGLRALDRYTVELRVANSDPRLLYHFADPMVGIVAREVVEFYGDRIMEHPVGTGAWQLAEWRRSSRIVLEKNPNFRELRYQEEVPKTGRPELIEAARRLQGRKLPMVDRVEIAVIEESQPRWLSFLRKEFDMLDDLPAEFAPIGMPQNKLAPNLAKEGVQAVRYERADVAISYFNMEDPVVGGYTADKIALRRAIALGIDLEQEIRLPRRNQAIPAQGIISPGVTGYDKQFKSEMSEFDRGRAKALLDLYGYVDKDGDGWRDLPDGSPLVIEYATEPDGQKRQLSELWQKNMDALGIRIRFKIAKWPENLKAANAGKLQMWGMGWSADVPDGENFLGLGYVGSKGQSNKARFDLPEFNALYRQQHSLPDGPERRAVMDRAQRLLIAYMPYKVHVHRIFTDMTQPWVVGYDKNLYQRDFYTYVDIDTEAFQRAQVK</sequence>
<dbReference type="PANTHER" id="PTHR30290:SF10">
    <property type="entry name" value="PERIPLASMIC OLIGOPEPTIDE-BINDING PROTEIN-RELATED"/>
    <property type="match status" value="1"/>
</dbReference>
<comment type="subcellular location">
    <subcellularLocation>
        <location evidence="1">Cell envelope</location>
    </subcellularLocation>
</comment>
<dbReference type="Proteomes" id="UP001064933">
    <property type="component" value="Chromosome"/>
</dbReference>
<keyword evidence="8" id="KW-1185">Reference proteome</keyword>
<feature type="domain" description="Solute-binding protein family 5" evidence="6">
    <location>
        <begin position="99"/>
        <end position="536"/>
    </location>
</feature>
<dbReference type="SUPFAM" id="SSF53850">
    <property type="entry name" value="Periplasmic binding protein-like II"/>
    <property type="match status" value="1"/>
</dbReference>
<name>A0ABY6B0M3_9BURK</name>
<evidence type="ECO:0000313" key="7">
    <source>
        <dbReference type="EMBL" id="UXH78219.1"/>
    </source>
</evidence>
<dbReference type="Gene3D" id="3.40.190.10">
    <property type="entry name" value="Periplasmic binding protein-like II"/>
    <property type="match status" value="1"/>
</dbReference>
<dbReference type="RefSeq" id="WP_261757998.1">
    <property type="nucleotide sequence ID" value="NZ_CP104562.2"/>
</dbReference>
<accession>A0ABY6B0M3</accession>
<proteinExistence type="inferred from homology"/>
<dbReference type="PIRSF" id="PIRSF002741">
    <property type="entry name" value="MppA"/>
    <property type="match status" value="1"/>
</dbReference>
<evidence type="ECO:0000256" key="3">
    <source>
        <dbReference type="ARBA" id="ARBA00022448"/>
    </source>
</evidence>
<feature type="chain" id="PRO_5045936471" evidence="5">
    <location>
        <begin position="38"/>
        <end position="628"/>
    </location>
</feature>
<evidence type="ECO:0000256" key="1">
    <source>
        <dbReference type="ARBA" id="ARBA00004196"/>
    </source>
</evidence>
<organism evidence="7 8">
    <name type="scientific">Roseateles amylovorans</name>
    <dbReference type="NCBI Taxonomy" id="2978473"/>
    <lineage>
        <taxon>Bacteria</taxon>
        <taxon>Pseudomonadati</taxon>
        <taxon>Pseudomonadota</taxon>
        <taxon>Betaproteobacteria</taxon>
        <taxon>Burkholderiales</taxon>
        <taxon>Sphaerotilaceae</taxon>
        <taxon>Roseateles</taxon>
    </lineage>
</organism>
<evidence type="ECO:0000313" key="8">
    <source>
        <dbReference type="Proteomes" id="UP001064933"/>
    </source>
</evidence>
<dbReference type="InterPro" id="IPR039424">
    <property type="entry name" value="SBP_5"/>
</dbReference>
<protein>
    <submittedName>
        <fullName evidence="7">ABC transporter substrate-binding protein</fullName>
    </submittedName>
</protein>
<dbReference type="PANTHER" id="PTHR30290">
    <property type="entry name" value="PERIPLASMIC BINDING COMPONENT OF ABC TRANSPORTER"/>
    <property type="match status" value="1"/>
</dbReference>
<evidence type="ECO:0000256" key="5">
    <source>
        <dbReference type="SAM" id="SignalP"/>
    </source>
</evidence>
<dbReference type="Pfam" id="PF00496">
    <property type="entry name" value="SBP_bac_5"/>
    <property type="match status" value="1"/>
</dbReference>
<dbReference type="InterPro" id="IPR030678">
    <property type="entry name" value="Peptide/Ni-bd"/>
</dbReference>
<feature type="signal peptide" evidence="5">
    <location>
        <begin position="1"/>
        <end position="37"/>
    </location>
</feature>
<evidence type="ECO:0000256" key="4">
    <source>
        <dbReference type="ARBA" id="ARBA00022729"/>
    </source>
</evidence>
<comment type="similarity">
    <text evidence="2">Belongs to the bacterial solute-binding protein 5 family.</text>
</comment>
<dbReference type="Gene3D" id="3.10.105.10">
    <property type="entry name" value="Dipeptide-binding Protein, Domain 3"/>
    <property type="match status" value="1"/>
</dbReference>